<evidence type="ECO:0000313" key="2">
    <source>
        <dbReference type="Proteomes" id="UP000052008"/>
    </source>
</evidence>
<sequence>MGFGFASFIATNRKRVDPRMLTDRMTITRPSMAKIDDQVMTPIYPEVGTDVPCRIMPVMGSKQEATIIGRWPDAVHIVIFQKTQDVKMNDRTNDGSEDYEVIDEPVPHETHLEVVLRRKPVDD</sequence>
<dbReference type="AlphaFoldDB" id="A0A0S7WNF3"/>
<dbReference type="Proteomes" id="UP000052008">
    <property type="component" value="Unassembled WGS sequence"/>
</dbReference>
<dbReference type="EMBL" id="LIZS01000104">
    <property type="protein sequence ID" value="KPJ51681.1"/>
    <property type="molecule type" value="Genomic_DNA"/>
</dbReference>
<dbReference type="STRING" id="1703770.AMJ39_09470"/>
<evidence type="ECO:0000313" key="1">
    <source>
        <dbReference type="EMBL" id="KPJ51681.1"/>
    </source>
</evidence>
<gene>
    <name evidence="1" type="ORF">AMJ39_09470</name>
</gene>
<reference evidence="1 2" key="1">
    <citation type="journal article" date="2015" name="Microbiome">
        <title>Genomic resolution of linkages in carbon, nitrogen, and sulfur cycling among widespread estuary sediment bacteria.</title>
        <authorList>
            <person name="Baker B.J."/>
            <person name="Lazar C.S."/>
            <person name="Teske A.P."/>
            <person name="Dick G.J."/>
        </authorList>
    </citation>
    <scope>NUCLEOTIDE SEQUENCE [LARGE SCALE GENOMIC DNA]</scope>
    <source>
        <strain evidence="1">DG_24</strain>
    </source>
</reference>
<organism evidence="1 2">
    <name type="scientific">candidate division TA06 bacterium DG_24</name>
    <dbReference type="NCBI Taxonomy" id="1703770"/>
    <lineage>
        <taxon>Bacteria</taxon>
        <taxon>Bacteria division TA06</taxon>
    </lineage>
</organism>
<protein>
    <submittedName>
        <fullName evidence="1">Uncharacterized protein</fullName>
    </submittedName>
</protein>
<proteinExistence type="predicted"/>
<accession>A0A0S7WNF3</accession>
<comment type="caution">
    <text evidence="1">The sequence shown here is derived from an EMBL/GenBank/DDBJ whole genome shotgun (WGS) entry which is preliminary data.</text>
</comment>
<name>A0A0S7WNF3_UNCT6</name>